<evidence type="ECO:0000256" key="1">
    <source>
        <dbReference type="SAM" id="MobiDB-lite"/>
    </source>
</evidence>
<feature type="region of interest" description="Disordered" evidence="1">
    <location>
        <begin position="1"/>
        <end position="32"/>
    </location>
</feature>
<evidence type="ECO:0000313" key="2">
    <source>
        <dbReference type="EMBL" id="RMZ56034.1"/>
    </source>
</evidence>
<dbReference type="AlphaFoldDB" id="A0A3M7L1S3"/>
<organism evidence="2 3">
    <name type="scientific">Auxenochlorella protothecoides</name>
    <name type="common">Green microalga</name>
    <name type="synonym">Chlorella protothecoides</name>
    <dbReference type="NCBI Taxonomy" id="3075"/>
    <lineage>
        <taxon>Eukaryota</taxon>
        <taxon>Viridiplantae</taxon>
        <taxon>Chlorophyta</taxon>
        <taxon>core chlorophytes</taxon>
        <taxon>Trebouxiophyceae</taxon>
        <taxon>Chlorellales</taxon>
        <taxon>Chlorellaceae</taxon>
        <taxon>Auxenochlorella</taxon>
    </lineage>
</organism>
<dbReference type="Proteomes" id="UP000279271">
    <property type="component" value="Unassembled WGS sequence"/>
</dbReference>
<dbReference type="EMBL" id="QOKY01000154">
    <property type="protein sequence ID" value="RMZ56034.1"/>
    <property type="molecule type" value="Genomic_DNA"/>
</dbReference>
<accession>A0A3M7L1S3</accession>
<protein>
    <submittedName>
        <fullName evidence="2">Uncharacterized protein</fullName>
    </submittedName>
</protein>
<proteinExistence type="predicted"/>
<reference evidence="3" key="1">
    <citation type="journal article" date="2018" name="Algal Res.">
        <title>Characterization of plant carbon substrate utilization by Auxenochlorella protothecoides.</title>
        <authorList>
            <person name="Vogler B.W."/>
            <person name="Starkenburg S.R."/>
            <person name="Sudasinghe N."/>
            <person name="Schambach J.Y."/>
            <person name="Rollin J.A."/>
            <person name="Pattathil S."/>
            <person name="Barry A.N."/>
        </authorList>
    </citation>
    <scope>NUCLEOTIDE SEQUENCE [LARGE SCALE GENOMIC DNA]</scope>
    <source>
        <strain evidence="3">UTEX 25</strain>
    </source>
</reference>
<sequence>MAEAMEGEGAGGRTPLSAAKTPPGGYAGAGRGKENAALGYSPAWYQDSGGSGPLGATPPLMHNPLSFAF</sequence>
<gene>
    <name evidence="2" type="ORF">APUTEX25_004458</name>
</gene>
<comment type="caution">
    <text evidence="2">The sequence shown here is derived from an EMBL/GenBank/DDBJ whole genome shotgun (WGS) entry which is preliminary data.</text>
</comment>
<evidence type="ECO:0000313" key="3">
    <source>
        <dbReference type="Proteomes" id="UP000279271"/>
    </source>
</evidence>
<name>A0A3M7L1S3_AUXPR</name>